<comment type="caution">
    <text evidence="1">The sequence shown here is derived from an EMBL/GenBank/DDBJ whole genome shotgun (WGS) entry which is preliminary data.</text>
</comment>
<sequence>MMNVGFVLPNESVLGSVKTEARKAKIIRSRWNPFFFDGIDYNNFFGIDDVAPEINEQVLLAAREVTEDPFVFYPNPDIHLGILEAIMEKNYHPIEIQGGLLRQGVRDMLKREKIETGWYASNCCVHHLGLTYDEHVSKSHDMDTRLINAVEAINRLVLYFLKNSRFPSDSGVIRTSTRGTITCEYGEFQVELGVAVFRDRVQVLPYTVSEPKMGIITFKKLFIE</sequence>
<evidence type="ECO:0000313" key="1">
    <source>
        <dbReference type="EMBL" id="OGM91856.1"/>
    </source>
</evidence>
<reference evidence="1 2" key="1">
    <citation type="journal article" date="2016" name="Nat. Commun.">
        <title>Thousands of microbial genomes shed light on interconnected biogeochemical processes in an aquifer system.</title>
        <authorList>
            <person name="Anantharaman K."/>
            <person name="Brown C.T."/>
            <person name="Hug L.A."/>
            <person name="Sharon I."/>
            <person name="Castelle C.J."/>
            <person name="Probst A.J."/>
            <person name="Thomas B.C."/>
            <person name="Singh A."/>
            <person name="Wilkins M.J."/>
            <person name="Karaoz U."/>
            <person name="Brodie E.L."/>
            <person name="Williams K.H."/>
            <person name="Hubbard S.S."/>
            <person name="Banfield J.F."/>
        </authorList>
    </citation>
    <scope>NUCLEOTIDE SEQUENCE [LARGE SCALE GENOMIC DNA]</scope>
</reference>
<name>A0A1F8DTW6_9BACT</name>
<evidence type="ECO:0000313" key="2">
    <source>
        <dbReference type="Proteomes" id="UP000177029"/>
    </source>
</evidence>
<accession>A0A1F8DTW6</accession>
<dbReference type="AlphaFoldDB" id="A0A1F8DTW6"/>
<dbReference type="Proteomes" id="UP000177029">
    <property type="component" value="Unassembled WGS sequence"/>
</dbReference>
<proteinExistence type="predicted"/>
<protein>
    <submittedName>
        <fullName evidence="1">Uncharacterized protein</fullName>
    </submittedName>
</protein>
<gene>
    <name evidence="1" type="ORF">A2755_00625</name>
</gene>
<organism evidence="1 2">
    <name type="scientific">Candidatus Wolfebacteria bacterium RIFCSPHIGHO2_01_FULL_48_22</name>
    <dbReference type="NCBI Taxonomy" id="1802555"/>
    <lineage>
        <taxon>Bacteria</taxon>
        <taxon>Candidatus Wolfeibacteriota</taxon>
    </lineage>
</organism>
<dbReference type="EMBL" id="MGIP01000005">
    <property type="protein sequence ID" value="OGM91856.1"/>
    <property type="molecule type" value="Genomic_DNA"/>
</dbReference>